<dbReference type="OrthoDB" id="3170288at2"/>
<dbReference type="GO" id="GO:0006355">
    <property type="term" value="P:regulation of DNA-templated transcription"/>
    <property type="evidence" value="ECO:0007669"/>
    <property type="project" value="InterPro"/>
</dbReference>
<dbReference type="SUPFAM" id="SSF75516">
    <property type="entry name" value="Pheromone-binding domain of LuxR-like quorum-sensing transcription factors"/>
    <property type="match status" value="1"/>
</dbReference>
<dbReference type="InterPro" id="IPR036388">
    <property type="entry name" value="WH-like_DNA-bd_sf"/>
</dbReference>
<dbReference type="Gene3D" id="3.30.450.80">
    <property type="entry name" value="Transcription factor LuxR-like, autoinducer-binding domain"/>
    <property type="match status" value="1"/>
</dbReference>
<name>A0A8T9AP53_9HYPH</name>
<keyword evidence="1" id="KW-0805">Transcription regulation</keyword>
<dbReference type="SUPFAM" id="SSF46894">
    <property type="entry name" value="C-terminal effector domain of the bipartite response regulators"/>
    <property type="match status" value="1"/>
</dbReference>
<dbReference type="SMART" id="SM00421">
    <property type="entry name" value="HTH_LUXR"/>
    <property type="match status" value="1"/>
</dbReference>
<protein>
    <submittedName>
        <fullName evidence="5">LuxR family transcriptional regulator</fullName>
    </submittedName>
</protein>
<dbReference type="Pfam" id="PF00196">
    <property type="entry name" value="GerE"/>
    <property type="match status" value="1"/>
</dbReference>
<keyword evidence="3" id="KW-0804">Transcription</keyword>
<dbReference type="InterPro" id="IPR016032">
    <property type="entry name" value="Sig_transdc_resp-reg_C-effctor"/>
</dbReference>
<dbReference type="Proteomes" id="UP000235507">
    <property type="component" value="Unassembled WGS sequence"/>
</dbReference>
<dbReference type="PROSITE" id="PS00622">
    <property type="entry name" value="HTH_LUXR_1"/>
    <property type="match status" value="1"/>
</dbReference>
<keyword evidence="2" id="KW-0238">DNA-binding</keyword>
<evidence type="ECO:0000256" key="2">
    <source>
        <dbReference type="ARBA" id="ARBA00023125"/>
    </source>
</evidence>
<dbReference type="PANTHER" id="PTHR44688:SF16">
    <property type="entry name" value="DNA-BINDING TRANSCRIPTIONAL ACTIVATOR DEVR_DOSR"/>
    <property type="match status" value="1"/>
</dbReference>
<evidence type="ECO:0000256" key="3">
    <source>
        <dbReference type="ARBA" id="ARBA00023163"/>
    </source>
</evidence>
<gene>
    <name evidence="5" type="ORF">C1D09_021985</name>
</gene>
<dbReference type="InterPro" id="IPR036693">
    <property type="entry name" value="TF_LuxR_autoind-bd_dom_sf"/>
</dbReference>
<accession>A0A8T9AP53</accession>
<dbReference type="PROSITE" id="PS50043">
    <property type="entry name" value="HTH_LUXR_2"/>
    <property type="match status" value="1"/>
</dbReference>
<dbReference type="PANTHER" id="PTHR44688">
    <property type="entry name" value="DNA-BINDING TRANSCRIPTIONAL ACTIVATOR DEVR_DOSR"/>
    <property type="match status" value="1"/>
</dbReference>
<evidence type="ECO:0000313" key="6">
    <source>
        <dbReference type="Proteomes" id="UP000235507"/>
    </source>
</evidence>
<dbReference type="EMBL" id="PNOT02000248">
    <property type="protein sequence ID" value="TSE05663.1"/>
    <property type="molecule type" value="Genomic_DNA"/>
</dbReference>
<evidence type="ECO:0000313" key="5">
    <source>
        <dbReference type="EMBL" id="TSE05663.1"/>
    </source>
</evidence>
<evidence type="ECO:0000259" key="4">
    <source>
        <dbReference type="PROSITE" id="PS50043"/>
    </source>
</evidence>
<keyword evidence="6" id="KW-1185">Reference proteome</keyword>
<dbReference type="GO" id="GO:0003677">
    <property type="term" value="F:DNA binding"/>
    <property type="evidence" value="ECO:0007669"/>
    <property type="project" value="UniProtKB-KW"/>
</dbReference>
<dbReference type="Pfam" id="PF03472">
    <property type="entry name" value="Autoind_bind"/>
    <property type="match status" value="1"/>
</dbReference>
<dbReference type="InterPro" id="IPR005143">
    <property type="entry name" value="TF_LuxR_autoind-bd_dom"/>
</dbReference>
<evidence type="ECO:0000256" key="1">
    <source>
        <dbReference type="ARBA" id="ARBA00023015"/>
    </source>
</evidence>
<sequence>MEPRRITAISQIRGLPTRMSDQFSSAPKIHCHDATSDAFALEFGKFLDHTNRVGKSDHLFCLLSTFALNFNCPWLAYGRLTPDKRAMKPVRGDAEVMLKYPDKWQERYFEMSYETVDPIIRTSQTRASAFRWSEVYDDASTTDGERRFFDEAATFGMKSGVSVPLHDPDGSLAIMNFAQAGEGEFGKRTVTYLQLAALHFHLRIAKSVNSSVGEKMPLLSPREKECILWTAKGKSSWEIGRILSISTNTVNFHIKNVIRKTETCSRTTAAIKVIGAGIITL</sequence>
<dbReference type="InterPro" id="IPR000792">
    <property type="entry name" value="Tscrpt_reg_LuxR_C"/>
</dbReference>
<organism evidence="5 6">
    <name type="scientific">Mesorhizobium intechi</name>
    <dbReference type="NCBI Taxonomy" id="537601"/>
    <lineage>
        <taxon>Bacteria</taxon>
        <taxon>Pseudomonadati</taxon>
        <taxon>Pseudomonadota</taxon>
        <taxon>Alphaproteobacteria</taxon>
        <taxon>Hyphomicrobiales</taxon>
        <taxon>Phyllobacteriaceae</taxon>
        <taxon>Mesorhizobium</taxon>
    </lineage>
</organism>
<dbReference type="PRINTS" id="PR00038">
    <property type="entry name" value="HTHLUXR"/>
</dbReference>
<comment type="caution">
    <text evidence="5">The sequence shown here is derived from an EMBL/GenBank/DDBJ whole genome shotgun (WGS) entry which is preliminary data.</text>
</comment>
<proteinExistence type="predicted"/>
<dbReference type="Gene3D" id="1.10.10.10">
    <property type="entry name" value="Winged helix-like DNA-binding domain superfamily/Winged helix DNA-binding domain"/>
    <property type="match status" value="1"/>
</dbReference>
<feature type="domain" description="HTH luxR-type" evidence="4">
    <location>
        <begin position="212"/>
        <end position="277"/>
    </location>
</feature>
<dbReference type="AlphaFoldDB" id="A0A8T9AP53"/>
<dbReference type="CDD" id="cd06170">
    <property type="entry name" value="LuxR_C_like"/>
    <property type="match status" value="1"/>
</dbReference>
<reference evidence="5" key="1">
    <citation type="submission" date="2019-07" db="EMBL/GenBank/DDBJ databases">
        <title>Mesorhizobum intechiensis sp. nov. isolated from nodules of Lotus tenuis growing in lowlands of the Flooding Pampa, Argentina.</title>
        <authorList>
            <person name="Estrella M.J."/>
            <person name="Torres Tejerizo G.A."/>
            <person name="Cumpa Velazquez L.M."/>
            <person name="Fontana F."/>
            <person name="Hansen L."/>
            <person name="Pistorio M."/>
            <person name="Sannazzaro A.I."/>
        </authorList>
    </citation>
    <scope>NUCLEOTIDE SEQUENCE</scope>
    <source>
        <strain evidence="5">BD68</strain>
    </source>
</reference>